<dbReference type="SUPFAM" id="SSF51735">
    <property type="entry name" value="NAD(P)-binding Rossmann-fold domains"/>
    <property type="match status" value="1"/>
</dbReference>
<accession>A0AA41QJ64</accession>
<dbReference type="GO" id="GO:0030497">
    <property type="term" value="P:fatty acid elongation"/>
    <property type="evidence" value="ECO:0007669"/>
    <property type="project" value="TreeGrafter"/>
</dbReference>
<evidence type="ECO:0000313" key="3">
    <source>
        <dbReference type="Proteomes" id="UP001156140"/>
    </source>
</evidence>
<proteinExistence type="inferred from homology"/>
<evidence type="ECO:0000256" key="1">
    <source>
        <dbReference type="ARBA" id="ARBA00006484"/>
    </source>
</evidence>
<protein>
    <submittedName>
        <fullName evidence="2">SDR family oxidoreductase</fullName>
    </submittedName>
</protein>
<dbReference type="EMBL" id="JALAZD010000001">
    <property type="protein sequence ID" value="MCI0125599.1"/>
    <property type="molecule type" value="Genomic_DNA"/>
</dbReference>
<dbReference type="AlphaFoldDB" id="A0AA41QJ64"/>
<dbReference type="PANTHER" id="PTHR42760">
    <property type="entry name" value="SHORT-CHAIN DEHYDROGENASES/REDUCTASES FAMILY MEMBER"/>
    <property type="match status" value="1"/>
</dbReference>
<dbReference type="InterPro" id="IPR036291">
    <property type="entry name" value="NAD(P)-bd_dom_sf"/>
</dbReference>
<dbReference type="GO" id="GO:0016616">
    <property type="term" value="F:oxidoreductase activity, acting on the CH-OH group of donors, NAD or NADP as acceptor"/>
    <property type="evidence" value="ECO:0007669"/>
    <property type="project" value="TreeGrafter"/>
</dbReference>
<gene>
    <name evidence="2" type="ORF">ML536_02035</name>
</gene>
<comment type="similarity">
    <text evidence="1">Belongs to the short-chain dehydrogenases/reductases (SDR) family.</text>
</comment>
<keyword evidence="3" id="KW-1185">Reference proteome</keyword>
<dbReference type="Proteomes" id="UP001156140">
    <property type="component" value="Unassembled WGS sequence"/>
</dbReference>
<comment type="caution">
    <text evidence="2">The sequence shown here is derived from an EMBL/GenBank/DDBJ whole genome shotgun (WGS) entry which is preliminary data.</text>
</comment>
<name>A0AA41QJ64_9HYPH</name>
<dbReference type="Pfam" id="PF13561">
    <property type="entry name" value="adh_short_C2"/>
    <property type="match status" value="1"/>
</dbReference>
<dbReference type="RefSeq" id="WP_035094303.1">
    <property type="nucleotide sequence ID" value="NZ_JAKETQ010000001.1"/>
</dbReference>
<dbReference type="PANTHER" id="PTHR42760:SF40">
    <property type="entry name" value="3-OXOACYL-[ACYL-CARRIER-PROTEIN] REDUCTASE, CHLOROPLASTIC"/>
    <property type="match status" value="1"/>
</dbReference>
<evidence type="ECO:0000313" key="2">
    <source>
        <dbReference type="EMBL" id="MCI0125599.1"/>
    </source>
</evidence>
<reference evidence="2" key="1">
    <citation type="submission" date="2022-03" db="EMBL/GenBank/DDBJ databases">
        <title>The complete genome sequence of a Methyloterrigena soli.</title>
        <authorList>
            <person name="Zi Z."/>
        </authorList>
    </citation>
    <scope>NUCLEOTIDE SEQUENCE</scope>
    <source>
        <strain evidence="2">M48</strain>
    </source>
</reference>
<organism evidence="2 3">
    <name type="scientific">Paradevosia shaoguanensis</name>
    <dbReference type="NCBI Taxonomy" id="1335043"/>
    <lineage>
        <taxon>Bacteria</taxon>
        <taxon>Pseudomonadati</taxon>
        <taxon>Pseudomonadota</taxon>
        <taxon>Alphaproteobacteria</taxon>
        <taxon>Hyphomicrobiales</taxon>
        <taxon>Devosiaceae</taxon>
        <taxon>Paradevosia</taxon>
    </lineage>
</organism>
<dbReference type="Gene3D" id="3.40.50.720">
    <property type="entry name" value="NAD(P)-binding Rossmann-like Domain"/>
    <property type="match status" value="1"/>
</dbReference>
<sequence>MTIQLARKPAEVSASLENQRVLLIGARHGVGPAVSAALADAGAVVVTDDEVSGSGDPTAVVDQAIERLGGLDVLILSAPPVRNKPVLEMTPEEMRAVVESELVGPALQMQAAARHMAKTGYGRIVAFMSMSGKAGVHHGVAPYAAAKGGMLTYMRVLAAETAEHGVTVNAIATALFEAQTVTMTQEKRDRLRTQIPVGRFGYNEEAAHAALYLASPLAGFVTGECLNLSGGRFMD</sequence>
<dbReference type="InterPro" id="IPR002347">
    <property type="entry name" value="SDR_fam"/>
</dbReference>
<dbReference type="PRINTS" id="PR00081">
    <property type="entry name" value="GDHRDH"/>
</dbReference>